<protein>
    <submittedName>
        <fullName evidence="1">Uncharacterized protein</fullName>
    </submittedName>
</protein>
<evidence type="ECO:0000313" key="2">
    <source>
        <dbReference type="Proteomes" id="UP000811246"/>
    </source>
</evidence>
<proteinExistence type="predicted"/>
<organism evidence="1 2">
    <name type="scientific">Carya illinoinensis</name>
    <name type="common">Pecan</name>
    <dbReference type="NCBI Taxonomy" id="32201"/>
    <lineage>
        <taxon>Eukaryota</taxon>
        <taxon>Viridiplantae</taxon>
        <taxon>Streptophyta</taxon>
        <taxon>Embryophyta</taxon>
        <taxon>Tracheophyta</taxon>
        <taxon>Spermatophyta</taxon>
        <taxon>Magnoliopsida</taxon>
        <taxon>eudicotyledons</taxon>
        <taxon>Gunneridae</taxon>
        <taxon>Pentapetalae</taxon>
        <taxon>rosids</taxon>
        <taxon>fabids</taxon>
        <taxon>Fagales</taxon>
        <taxon>Juglandaceae</taxon>
        <taxon>Carya</taxon>
    </lineage>
</organism>
<dbReference type="EMBL" id="CM031839">
    <property type="protein sequence ID" value="KAG6675458.1"/>
    <property type="molecule type" value="Genomic_DNA"/>
</dbReference>
<reference evidence="1" key="1">
    <citation type="submission" date="2021-01" db="EMBL/GenBank/DDBJ databases">
        <authorList>
            <person name="Lovell J.T."/>
            <person name="Bentley N."/>
            <person name="Bhattarai G."/>
            <person name="Jenkins J.W."/>
            <person name="Sreedasyam A."/>
            <person name="Alarcon Y."/>
            <person name="Bock C."/>
            <person name="Boston L."/>
            <person name="Carlson J."/>
            <person name="Cervantes K."/>
            <person name="Clermont K."/>
            <person name="Krom N."/>
            <person name="Kubenka K."/>
            <person name="Mamidi S."/>
            <person name="Mattison C."/>
            <person name="Monteros M."/>
            <person name="Pisani C."/>
            <person name="Plott C."/>
            <person name="Rajasekar S."/>
            <person name="Rhein H.S."/>
            <person name="Rohla C."/>
            <person name="Song M."/>
            <person name="Hilaire R.S."/>
            <person name="Shu S."/>
            <person name="Wells L."/>
            <person name="Wang X."/>
            <person name="Webber J."/>
            <person name="Heerema R.J."/>
            <person name="Klein P."/>
            <person name="Conner P."/>
            <person name="Grauke L."/>
            <person name="Grimwood J."/>
            <person name="Schmutz J."/>
            <person name="Randall J.J."/>
        </authorList>
    </citation>
    <scope>NUCLEOTIDE SEQUENCE</scope>
    <source>
        <tissue evidence="1">Leaf</tissue>
    </source>
</reference>
<evidence type="ECO:0000313" key="1">
    <source>
        <dbReference type="EMBL" id="KAG6675458.1"/>
    </source>
</evidence>
<dbReference type="AlphaFoldDB" id="A0A922A5I4"/>
<dbReference type="Proteomes" id="UP000811246">
    <property type="component" value="Chromosome 15"/>
</dbReference>
<name>A0A922A5I4_CARIL</name>
<accession>A0A922A5I4</accession>
<gene>
    <name evidence="1" type="ORF">I3842_15G103000</name>
</gene>
<comment type="caution">
    <text evidence="1">The sequence shown here is derived from an EMBL/GenBank/DDBJ whole genome shotgun (WGS) entry which is preliminary data.</text>
</comment>
<sequence>MDKIWNYKVPYPLLWKGHYDAIVGRGDEEWVLNIEGPHHLEDICGIEVYVLMVFKDPNSCNNYKNSTITIESTNRVCVLDRNQGVCLSNSEVLVWYSNLESFELKVLDNLRVQFQIPGDAALLRMPYYRSWGANIVYKQESRAHKRRKMD</sequence>